<proteinExistence type="predicted"/>
<feature type="region of interest" description="Disordered" evidence="1">
    <location>
        <begin position="64"/>
        <end position="110"/>
    </location>
</feature>
<accession>A0AAV8X7S8</accession>
<comment type="caution">
    <text evidence="2">The sequence shown here is derived from an EMBL/GenBank/DDBJ whole genome shotgun (WGS) entry which is preliminary data.</text>
</comment>
<evidence type="ECO:0000313" key="2">
    <source>
        <dbReference type="EMBL" id="KAJ8934623.1"/>
    </source>
</evidence>
<evidence type="ECO:0000256" key="1">
    <source>
        <dbReference type="SAM" id="MobiDB-lite"/>
    </source>
</evidence>
<dbReference type="EMBL" id="JAPWTK010001009">
    <property type="protein sequence ID" value="KAJ8934623.1"/>
    <property type="molecule type" value="Genomic_DNA"/>
</dbReference>
<dbReference type="Proteomes" id="UP001162162">
    <property type="component" value="Unassembled WGS sequence"/>
</dbReference>
<feature type="non-terminal residue" evidence="2">
    <location>
        <position position="1"/>
    </location>
</feature>
<evidence type="ECO:0000313" key="3">
    <source>
        <dbReference type="Proteomes" id="UP001162162"/>
    </source>
</evidence>
<organism evidence="2 3">
    <name type="scientific">Aromia moschata</name>
    <dbReference type="NCBI Taxonomy" id="1265417"/>
    <lineage>
        <taxon>Eukaryota</taxon>
        <taxon>Metazoa</taxon>
        <taxon>Ecdysozoa</taxon>
        <taxon>Arthropoda</taxon>
        <taxon>Hexapoda</taxon>
        <taxon>Insecta</taxon>
        <taxon>Pterygota</taxon>
        <taxon>Neoptera</taxon>
        <taxon>Endopterygota</taxon>
        <taxon>Coleoptera</taxon>
        <taxon>Polyphaga</taxon>
        <taxon>Cucujiformia</taxon>
        <taxon>Chrysomeloidea</taxon>
        <taxon>Cerambycidae</taxon>
        <taxon>Cerambycinae</taxon>
        <taxon>Callichromatini</taxon>
        <taxon>Aromia</taxon>
    </lineage>
</organism>
<reference evidence="2" key="1">
    <citation type="journal article" date="2023" name="Insect Mol. Biol.">
        <title>Genome sequencing provides insights into the evolution of gene families encoding plant cell wall-degrading enzymes in longhorned beetles.</title>
        <authorList>
            <person name="Shin N.R."/>
            <person name="Okamura Y."/>
            <person name="Kirsch R."/>
            <person name="Pauchet Y."/>
        </authorList>
    </citation>
    <scope>NUCLEOTIDE SEQUENCE</scope>
    <source>
        <strain evidence="2">AMC_N1</strain>
    </source>
</reference>
<sequence length="138" mass="15210">SFCASHSKAQKVLHPIDTFTLPASAAIEIARGLTEKVYYVVPGSREDFVRDNILRTDSGVAGNIDYDNVSQEAEEPPSGSFRSRRSPVWKPRDSSLEATSTTLPRKGRDHTMAALCASRKSLIETSTGLEIHNTYNQQ</sequence>
<protein>
    <submittedName>
        <fullName evidence="2">Uncharacterized protein</fullName>
    </submittedName>
</protein>
<keyword evidence="3" id="KW-1185">Reference proteome</keyword>
<name>A0AAV8X7S8_9CUCU</name>
<dbReference type="AlphaFoldDB" id="A0AAV8X7S8"/>
<gene>
    <name evidence="2" type="ORF">NQ318_021631</name>
</gene>